<proteinExistence type="predicted"/>
<sequence length="105" mass="11465">MGFFSNLFGGGLSVKEMSEHLAKVEHGALLSSQQKKKCVQLIKDAQGGLIDRSKLKVTMAELSIEGLFGQGFDKELVVNNIHLVHGSVTRILAGIEKEIDEEIDN</sequence>
<reference evidence="1" key="1">
    <citation type="submission" date="2018-05" db="EMBL/GenBank/DDBJ databases">
        <authorList>
            <person name="Lanie J.A."/>
            <person name="Ng W.-L."/>
            <person name="Kazmierczak K.M."/>
            <person name="Andrzejewski T.M."/>
            <person name="Davidsen T.M."/>
            <person name="Wayne K.J."/>
            <person name="Tettelin H."/>
            <person name="Glass J.I."/>
            <person name="Rusch D."/>
            <person name="Podicherti R."/>
            <person name="Tsui H.-C.T."/>
            <person name="Winkler M.E."/>
        </authorList>
    </citation>
    <scope>NUCLEOTIDE SEQUENCE</scope>
</reference>
<protein>
    <submittedName>
        <fullName evidence="1">Uncharacterized protein</fullName>
    </submittedName>
</protein>
<organism evidence="1">
    <name type="scientific">marine metagenome</name>
    <dbReference type="NCBI Taxonomy" id="408172"/>
    <lineage>
        <taxon>unclassified sequences</taxon>
        <taxon>metagenomes</taxon>
        <taxon>ecological metagenomes</taxon>
    </lineage>
</organism>
<evidence type="ECO:0000313" key="1">
    <source>
        <dbReference type="EMBL" id="SVC77109.1"/>
    </source>
</evidence>
<accession>A0A382PUT3</accession>
<gene>
    <name evidence="1" type="ORF">METZ01_LOCUS329963</name>
</gene>
<dbReference type="AlphaFoldDB" id="A0A382PUT3"/>
<name>A0A382PUT3_9ZZZZ</name>
<dbReference type="EMBL" id="UINC01109939">
    <property type="protein sequence ID" value="SVC77109.1"/>
    <property type="molecule type" value="Genomic_DNA"/>
</dbReference>